<dbReference type="Proteomes" id="UP001529256">
    <property type="component" value="Unassembled WGS sequence"/>
</dbReference>
<keyword evidence="2" id="KW-0813">Transport</keyword>
<evidence type="ECO:0000256" key="3">
    <source>
        <dbReference type="ARBA" id="ARBA00022741"/>
    </source>
</evidence>
<accession>A0ABT7V4D0</accession>
<gene>
    <name evidence="6" type="ORF">QUW25_07230</name>
</gene>
<dbReference type="EMBL" id="JAUDEA010000010">
    <property type="protein sequence ID" value="MDM8271458.1"/>
    <property type="molecule type" value="Genomic_DNA"/>
</dbReference>
<dbReference type="SMART" id="SM00382">
    <property type="entry name" value="AAA"/>
    <property type="match status" value="2"/>
</dbReference>
<keyword evidence="4 6" id="KW-0067">ATP-binding</keyword>
<organism evidence="6 7">
    <name type="scientific">Thermophilibacter provencensis</name>
    <dbReference type="NCBI Taxonomy" id="1852386"/>
    <lineage>
        <taxon>Bacteria</taxon>
        <taxon>Bacillati</taxon>
        <taxon>Actinomycetota</taxon>
        <taxon>Coriobacteriia</taxon>
        <taxon>Coriobacteriales</taxon>
        <taxon>Atopobiaceae</taxon>
        <taxon>Thermophilibacter</taxon>
    </lineage>
</organism>
<dbReference type="PROSITE" id="PS50893">
    <property type="entry name" value="ABC_TRANSPORTER_2"/>
    <property type="match status" value="2"/>
</dbReference>
<dbReference type="InterPro" id="IPR050095">
    <property type="entry name" value="ECF_ABC_transporter_ATP-bd"/>
</dbReference>
<evidence type="ECO:0000259" key="5">
    <source>
        <dbReference type="PROSITE" id="PS50893"/>
    </source>
</evidence>
<dbReference type="Gene3D" id="3.40.50.300">
    <property type="entry name" value="P-loop containing nucleotide triphosphate hydrolases"/>
    <property type="match status" value="2"/>
</dbReference>
<dbReference type="RefSeq" id="WP_289511543.1">
    <property type="nucleotide sequence ID" value="NZ_JAUDEA010000010.1"/>
</dbReference>
<comment type="caution">
    <text evidence="6">The sequence shown here is derived from an EMBL/GenBank/DDBJ whole genome shotgun (WGS) entry which is preliminary data.</text>
</comment>
<dbReference type="CDD" id="cd03225">
    <property type="entry name" value="ABC_cobalt_CbiO_domain1"/>
    <property type="match status" value="2"/>
</dbReference>
<dbReference type="InterPro" id="IPR017871">
    <property type="entry name" value="ABC_transporter-like_CS"/>
</dbReference>
<dbReference type="InterPro" id="IPR027417">
    <property type="entry name" value="P-loop_NTPase"/>
</dbReference>
<dbReference type="InterPro" id="IPR015856">
    <property type="entry name" value="ABC_transpr_CbiO/EcfA_su"/>
</dbReference>
<evidence type="ECO:0000313" key="6">
    <source>
        <dbReference type="EMBL" id="MDM8271458.1"/>
    </source>
</evidence>
<sequence>MIEVSDACFSYGEGDVLDHVSLSVGAGERVVLLGANGSGKSTLSRLLNGSLEPTSGNVLVDGRTDGLARLVGYVRQDPRNQIVSSVVLDEVAFGPRNLGLSREEVLRRVDEALDACGIGELRNRATSELSGGQQQLVAIAGVLAMRPRYLVLDEVGAHLDVAARGRVNEVVERLVGSGVGVLEIAHDPLALFGAARAVVMEGGRVAWQGTPRELLKSDDARARAGFGEDSVARALSIAARRGLSLDLRPEPHAVARYLVREDACAFGQSHTKALFRPFLASKMAFARGSHFSLRDVSLDLRGLTLVLGPSGSGKTTLARLLAGVMSPDAGDVLLDGRPVRAGRVGLAFQRPGDQLFCETVYDDIAYGPRARGASERDVDAAVRAAAARLGVGEELFDRSPFDLSGGQMRRVALAGVVACESGAYVFDEPTAGLDGPSRAELRRLVHGLVEGGDPVVLVTHDAGEWLEEATSVAFLRDGAVVQQVEAHVAASSPELFVAVGLEAPFMVELRAELEGGAEHA</sequence>
<feature type="domain" description="ABC transporter" evidence="5">
    <location>
        <begin position="2"/>
        <end position="227"/>
    </location>
</feature>
<dbReference type="GO" id="GO:0005524">
    <property type="term" value="F:ATP binding"/>
    <property type="evidence" value="ECO:0007669"/>
    <property type="project" value="UniProtKB-KW"/>
</dbReference>
<dbReference type="PROSITE" id="PS00211">
    <property type="entry name" value="ABC_TRANSPORTER_1"/>
    <property type="match status" value="2"/>
</dbReference>
<protein>
    <submittedName>
        <fullName evidence="6">ATP-binding cassette domain-containing protein</fullName>
    </submittedName>
</protein>
<dbReference type="Pfam" id="PF00005">
    <property type="entry name" value="ABC_tran"/>
    <property type="match status" value="2"/>
</dbReference>
<evidence type="ECO:0000256" key="4">
    <source>
        <dbReference type="ARBA" id="ARBA00022840"/>
    </source>
</evidence>
<evidence type="ECO:0000256" key="2">
    <source>
        <dbReference type="ARBA" id="ARBA00022448"/>
    </source>
</evidence>
<dbReference type="InterPro" id="IPR003593">
    <property type="entry name" value="AAA+_ATPase"/>
</dbReference>
<keyword evidence="3" id="KW-0547">Nucleotide-binding</keyword>
<evidence type="ECO:0000256" key="1">
    <source>
        <dbReference type="ARBA" id="ARBA00005417"/>
    </source>
</evidence>
<dbReference type="PANTHER" id="PTHR43553">
    <property type="entry name" value="HEAVY METAL TRANSPORTER"/>
    <property type="match status" value="1"/>
</dbReference>
<feature type="domain" description="ABC transporter" evidence="5">
    <location>
        <begin position="278"/>
        <end position="502"/>
    </location>
</feature>
<reference evidence="6 7" key="2">
    <citation type="submission" date="2023-06" db="EMBL/GenBank/DDBJ databases">
        <title>Identification and characterization of horizontal gene transfer across gut microbiota members of farm animals based on homology search.</title>
        <authorList>
            <person name="Schwarzerova J."/>
            <person name="Nykrynova M."/>
            <person name="Jureckova K."/>
            <person name="Cejkova D."/>
            <person name="Rychlik I."/>
        </authorList>
    </citation>
    <scope>NUCLEOTIDE SEQUENCE [LARGE SCALE GENOMIC DNA]</scope>
    <source>
        <strain evidence="6 7">153_Feed</strain>
    </source>
</reference>
<dbReference type="PANTHER" id="PTHR43553:SF24">
    <property type="entry name" value="ENERGY-COUPLING FACTOR TRANSPORTER ATP-BINDING PROTEIN ECFA1"/>
    <property type="match status" value="1"/>
</dbReference>
<reference evidence="6 7" key="3">
    <citation type="submission" date="2023-06" db="EMBL/GenBank/DDBJ databases">
        <authorList>
            <person name="Zeman M."/>
            <person name="Kubasova T."/>
            <person name="Jahodarova E."/>
            <person name="Nykrynova M."/>
            <person name="Rychlik I."/>
        </authorList>
    </citation>
    <scope>NUCLEOTIDE SEQUENCE [LARGE SCALE GENOMIC DNA]</scope>
    <source>
        <strain evidence="6 7">153_Feed</strain>
    </source>
</reference>
<comment type="similarity">
    <text evidence="1">Belongs to the ABC transporter superfamily.</text>
</comment>
<keyword evidence="7" id="KW-1185">Reference proteome</keyword>
<name>A0ABT7V4D0_9ACTN</name>
<dbReference type="SUPFAM" id="SSF52540">
    <property type="entry name" value="P-loop containing nucleoside triphosphate hydrolases"/>
    <property type="match status" value="2"/>
</dbReference>
<proteinExistence type="inferred from homology"/>
<dbReference type="InterPro" id="IPR003439">
    <property type="entry name" value="ABC_transporter-like_ATP-bd"/>
</dbReference>
<evidence type="ECO:0000313" key="7">
    <source>
        <dbReference type="Proteomes" id="UP001529256"/>
    </source>
</evidence>
<reference evidence="7" key="1">
    <citation type="submission" date="2023-06" db="EMBL/GenBank/DDBJ databases">
        <title>Identification and characterization of horizontal gene transfer across gut microbiota members of farm animals based on homology search.</title>
        <authorList>
            <person name="Zeman M."/>
            <person name="Kubasova T."/>
            <person name="Jahodarova E."/>
            <person name="Nykrynova M."/>
            <person name="Rychlik I."/>
        </authorList>
    </citation>
    <scope>NUCLEOTIDE SEQUENCE [LARGE SCALE GENOMIC DNA]</scope>
    <source>
        <strain evidence="7">153_Feed</strain>
    </source>
</reference>